<protein>
    <recommendedName>
        <fullName evidence="4">Terpene synthase</fullName>
        <ecNumber evidence="4">4.2.3.-</ecNumber>
    </recommendedName>
</protein>
<sequence>MSFLLPAVRPQAYPTHALSRGSHRDWENQFGLVEEKWIKLPEGLFSSIMAREPIVNPMYKVSKHLSDEWLKNALRMDNNTATIWSRLDIAFMSAICAPTADLETLKLMNDWNGWIFAFDDRFDNGPFANNLDKAREEIKKARSVLDDVHPTVSPDDDPLRHTLQSCWIRFKGRSSVTMQCRWKNYLELYFHGLLRQLELQSRASIPSIKEYMDIRAGSVGACPVMGFMELAEGLDLPDEVMANPAMKAISRITCDIVTLQNDLCSYTKDMMLGEENNIIFILKEQGMTDQQAVDQVGTILYDCYHRWHAALGDLPFRGECIDRDVFKFIDGCRNIALGNLHWSFKTFRYFGIDGPEVKRVRMFKLP</sequence>
<dbReference type="Gene3D" id="1.10.600.10">
    <property type="entry name" value="Farnesyl Diphosphate Synthase"/>
    <property type="match status" value="1"/>
</dbReference>
<dbReference type="AlphaFoldDB" id="A0A0M9EY59"/>
<evidence type="ECO:0000256" key="1">
    <source>
        <dbReference type="ARBA" id="ARBA00001946"/>
    </source>
</evidence>
<dbReference type="InterPro" id="IPR008949">
    <property type="entry name" value="Isoprenoid_synthase_dom_sf"/>
</dbReference>
<keyword evidence="3 4" id="KW-0460">Magnesium</keyword>
<gene>
    <name evidence="5" type="ORF">FLAG1_04978</name>
</gene>
<comment type="cofactor">
    <cofactor evidence="1 4">
        <name>Mg(2+)</name>
        <dbReference type="ChEBI" id="CHEBI:18420"/>
    </cofactor>
</comment>
<dbReference type="Proteomes" id="UP000037904">
    <property type="component" value="Unassembled WGS sequence"/>
</dbReference>
<evidence type="ECO:0000256" key="4">
    <source>
        <dbReference type="RuleBase" id="RU366034"/>
    </source>
</evidence>
<dbReference type="SFLD" id="SFLDG01020">
    <property type="entry name" value="Terpene_Cyclase_Like_2"/>
    <property type="match status" value="1"/>
</dbReference>
<keyword evidence="6" id="KW-1185">Reference proteome</keyword>
<dbReference type="SUPFAM" id="SSF48576">
    <property type="entry name" value="Terpenoid synthases"/>
    <property type="match status" value="1"/>
</dbReference>
<dbReference type="PANTHER" id="PTHR35201:SF4">
    <property type="entry name" value="BETA-PINACENE SYNTHASE-RELATED"/>
    <property type="match status" value="1"/>
</dbReference>
<dbReference type="InterPro" id="IPR034686">
    <property type="entry name" value="Terpene_cyclase-like_2"/>
</dbReference>
<accession>A0A0M9EY59</accession>
<proteinExistence type="inferred from homology"/>
<reference evidence="5 6" key="1">
    <citation type="submission" date="2015-04" db="EMBL/GenBank/DDBJ databases">
        <title>The draft genome sequence of Fusarium langsethiae, a T-2/HT-2 mycotoxin producer.</title>
        <authorList>
            <person name="Lysoe E."/>
            <person name="Divon H.H."/>
            <person name="Terzi V."/>
            <person name="Orru L."/>
            <person name="Lamontanara A."/>
            <person name="Kolseth A.-K."/>
            <person name="Frandsen R.J."/>
            <person name="Nielsen K."/>
            <person name="Thrane U."/>
        </authorList>
    </citation>
    <scope>NUCLEOTIDE SEQUENCE [LARGE SCALE GENOMIC DNA]</scope>
    <source>
        <strain evidence="5 6">Fl201059</strain>
    </source>
</reference>
<dbReference type="EC" id="4.2.3.-" evidence="4"/>
<dbReference type="PANTHER" id="PTHR35201">
    <property type="entry name" value="TERPENE SYNTHASE"/>
    <property type="match status" value="1"/>
</dbReference>
<dbReference type="Pfam" id="PF19086">
    <property type="entry name" value="Terpene_syn_C_2"/>
    <property type="match status" value="1"/>
</dbReference>
<dbReference type="GO" id="GO:0046872">
    <property type="term" value="F:metal ion binding"/>
    <property type="evidence" value="ECO:0007669"/>
    <property type="project" value="UniProtKB-KW"/>
</dbReference>
<dbReference type="EMBL" id="JXCE01000074">
    <property type="protein sequence ID" value="KPA42163.1"/>
    <property type="molecule type" value="Genomic_DNA"/>
</dbReference>
<evidence type="ECO:0000313" key="6">
    <source>
        <dbReference type="Proteomes" id="UP000037904"/>
    </source>
</evidence>
<evidence type="ECO:0000256" key="3">
    <source>
        <dbReference type="ARBA" id="ARBA00022842"/>
    </source>
</evidence>
<name>A0A0M9EY59_FUSLA</name>
<comment type="similarity">
    <text evidence="2 4">Belongs to the terpene synthase family.</text>
</comment>
<keyword evidence="4" id="KW-0456">Lyase</keyword>
<dbReference type="GO" id="GO:0008299">
    <property type="term" value="P:isoprenoid biosynthetic process"/>
    <property type="evidence" value="ECO:0007669"/>
    <property type="project" value="UniProtKB-ARBA"/>
</dbReference>
<comment type="caution">
    <text evidence="5">The sequence shown here is derived from an EMBL/GenBank/DDBJ whole genome shotgun (WGS) entry which is preliminary data.</text>
</comment>
<dbReference type="GO" id="GO:0010333">
    <property type="term" value="F:terpene synthase activity"/>
    <property type="evidence" value="ECO:0007669"/>
    <property type="project" value="InterPro"/>
</dbReference>
<evidence type="ECO:0000313" key="5">
    <source>
        <dbReference type="EMBL" id="KPA42163.1"/>
    </source>
</evidence>
<organism evidence="5 6">
    <name type="scientific">Fusarium langsethiae</name>
    <dbReference type="NCBI Taxonomy" id="179993"/>
    <lineage>
        <taxon>Eukaryota</taxon>
        <taxon>Fungi</taxon>
        <taxon>Dikarya</taxon>
        <taxon>Ascomycota</taxon>
        <taxon>Pezizomycotina</taxon>
        <taxon>Sordariomycetes</taxon>
        <taxon>Hypocreomycetidae</taxon>
        <taxon>Hypocreales</taxon>
        <taxon>Nectriaceae</taxon>
        <taxon>Fusarium</taxon>
    </lineage>
</organism>
<dbReference type="SFLD" id="SFLDS00005">
    <property type="entry name" value="Isoprenoid_Synthase_Type_I"/>
    <property type="match status" value="1"/>
</dbReference>
<evidence type="ECO:0000256" key="2">
    <source>
        <dbReference type="ARBA" id="ARBA00006333"/>
    </source>
</evidence>
<keyword evidence="4" id="KW-0479">Metal-binding</keyword>